<keyword evidence="2" id="KW-1185">Reference proteome</keyword>
<name>A0A4Y2QXW6_ARAVE</name>
<organism evidence="1 2">
    <name type="scientific">Araneus ventricosus</name>
    <name type="common">Orbweaver spider</name>
    <name type="synonym">Epeira ventricosa</name>
    <dbReference type="NCBI Taxonomy" id="182803"/>
    <lineage>
        <taxon>Eukaryota</taxon>
        <taxon>Metazoa</taxon>
        <taxon>Ecdysozoa</taxon>
        <taxon>Arthropoda</taxon>
        <taxon>Chelicerata</taxon>
        <taxon>Arachnida</taxon>
        <taxon>Araneae</taxon>
        <taxon>Araneomorphae</taxon>
        <taxon>Entelegynae</taxon>
        <taxon>Araneoidea</taxon>
        <taxon>Araneidae</taxon>
        <taxon>Araneus</taxon>
    </lineage>
</organism>
<comment type="caution">
    <text evidence="1">The sequence shown here is derived from an EMBL/GenBank/DDBJ whole genome shotgun (WGS) entry which is preliminary data.</text>
</comment>
<reference evidence="1 2" key="1">
    <citation type="journal article" date="2019" name="Sci. Rep.">
        <title>Orb-weaving spider Araneus ventricosus genome elucidates the spidroin gene catalogue.</title>
        <authorList>
            <person name="Kono N."/>
            <person name="Nakamura H."/>
            <person name="Ohtoshi R."/>
            <person name="Moran D.A.P."/>
            <person name="Shinohara A."/>
            <person name="Yoshida Y."/>
            <person name="Fujiwara M."/>
            <person name="Mori M."/>
            <person name="Tomita M."/>
            <person name="Arakawa K."/>
        </authorList>
    </citation>
    <scope>NUCLEOTIDE SEQUENCE [LARGE SCALE GENOMIC DNA]</scope>
</reference>
<evidence type="ECO:0000313" key="1">
    <source>
        <dbReference type="EMBL" id="GBN67985.1"/>
    </source>
</evidence>
<dbReference type="EMBL" id="BGPR01015095">
    <property type="protein sequence ID" value="GBN67985.1"/>
    <property type="molecule type" value="Genomic_DNA"/>
</dbReference>
<evidence type="ECO:0000313" key="2">
    <source>
        <dbReference type="Proteomes" id="UP000499080"/>
    </source>
</evidence>
<accession>A0A4Y2QXW6</accession>
<gene>
    <name evidence="1" type="ORF">AVEN_122005_1</name>
</gene>
<proteinExistence type="predicted"/>
<dbReference type="AlphaFoldDB" id="A0A4Y2QXW6"/>
<sequence>MHHNIILYQHSDSKAITKAFALLLKSKIISSRTYLPFTEARSKRLTLCTRAAPVVSRNSRAHIAESCGEMDSSSTSQLLLNPCPREAQEQRRMRNGGHGFFSLLLLLRAGEPMQQSWITCGSYSVSLCFRSDTFSSFMRAHFPSLYKELKHSFLMFH</sequence>
<protein>
    <submittedName>
        <fullName evidence="1">Uncharacterized protein</fullName>
    </submittedName>
</protein>
<dbReference type="Proteomes" id="UP000499080">
    <property type="component" value="Unassembled WGS sequence"/>
</dbReference>